<evidence type="ECO:0000256" key="3">
    <source>
        <dbReference type="ARBA" id="ARBA00022989"/>
    </source>
</evidence>
<dbReference type="AlphaFoldDB" id="A0AAV6U3R5"/>
<evidence type="ECO:0000256" key="1">
    <source>
        <dbReference type="ARBA" id="ARBA00004141"/>
    </source>
</evidence>
<keyword evidence="5" id="KW-0732">Signal</keyword>
<sequence length="106" mass="12112">MVTLFGILLLIIFVVEIAGGVTAYVYKGQFEGFLKENMKKSIEQHQPDSQKVWDDMQKEFECCGVDNADDYLNNNLTVPLSCCKEPHEKSICDEPYKQLMAICEKI</sequence>
<dbReference type="CDD" id="cd03127">
    <property type="entry name" value="tetraspanin_LEL"/>
    <property type="match status" value="1"/>
</dbReference>
<dbReference type="Gene3D" id="1.10.1450.10">
    <property type="entry name" value="Tetraspanin"/>
    <property type="match status" value="1"/>
</dbReference>
<dbReference type="Pfam" id="PF00335">
    <property type="entry name" value="Tetraspanin"/>
    <property type="match status" value="1"/>
</dbReference>
<protein>
    <submittedName>
        <fullName evidence="6">Uncharacterized protein</fullName>
    </submittedName>
</protein>
<reference evidence="6 7" key="1">
    <citation type="journal article" date="2022" name="Nat. Ecol. Evol.">
        <title>A masculinizing supergene underlies an exaggerated male reproductive morph in a spider.</title>
        <authorList>
            <person name="Hendrickx F."/>
            <person name="De Corte Z."/>
            <person name="Sonet G."/>
            <person name="Van Belleghem S.M."/>
            <person name="Kostlbacher S."/>
            <person name="Vangestel C."/>
        </authorList>
    </citation>
    <scope>NUCLEOTIDE SEQUENCE [LARGE SCALE GENOMIC DNA]</scope>
    <source>
        <strain evidence="6">W744_W776</strain>
    </source>
</reference>
<dbReference type="SUPFAM" id="SSF48652">
    <property type="entry name" value="Tetraspanin"/>
    <property type="match status" value="1"/>
</dbReference>
<gene>
    <name evidence="6" type="ORF">JTE90_005608</name>
</gene>
<keyword evidence="4" id="KW-0472">Membrane</keyword>
<comment type="caution">
    <text evidence="6">The sequence shown here is derived from an EMBL/GenBank/DDBJ whole genome shotgun (WGS) entry which is preliminary data.</text>
</comment>
<keyword evidence="3" id="KW-1133">Transmembrane helix</keyword>
<name>A0AAV6U3R5_9ARAC</name>
<dbReference type="Proteomes" id="UP000827092">
    <property type="component" value="Unassembled WGS sequence"/>
</dbReference>
<dbReference type="InterPro" id="IPR008952">
    <property type="entry name" value="Tetraspanin_EC2_sf"/>
</dbReference>
<organism evidence="6 7">
    <name type="scientific">Oedothorax gibbosus</name>
    <dbReference type="NCBI Taxonomy" id="931172"/>
    <lineage>
        <taxon>Eukaryota</taxon>
        <taxon>Metazoa</taxon>
        <taxon>Ecdysozoa</taxon>
        <taxon>Arthropoda</taxon>
        <taxon>Chelicerata</taxon>
        <taxon>Arachnida</taxon>
        <taxon>Araneae</taxon>
        <taxon>Araneomorphae</taxon>
        <taxon>Entelegynae</taxon>
        <taxon>Araneoidea</taxon>
        <taxon>Linyphiidae</taxon>
        <taxon>Erigoninae</taxon>
        <taxon>Oedothorax</taxon>
    </lineage>
</organism>
<evidence type="ECO:0000256" key="4">
    <source>
        <dbReference type="ARBA" id="ARBA00023136"/>
    </source>
</evidence>
<keyword evidence="7" id="KW-1185">Reference proteome</keyword>
<evidence type="ECO:0000256" key="2">
    <source>
        <dbReference type="ARBA" id="ARBA00022692"/>
    </source>
</evidence>
<evidence type="ECO:0000256" key="5">
    <source>
        <dbReference type="SAM" id="SignalP"/>
    </source>
</evidence>
<comment type="subcellular location">
    <subcellularLocation>
        <location evidence="1">Membrane</location>
        <topology evidence="1">Multi-pass membrane protein</topology>
    </subcellularLocation>
</comment>
<dbReference type="PANTHER" id="PTHR19282">
    <property type="entry name" value="TETRASPANIN"/>
    <property type="match status" value="1"/>
</dbReference>
<dbReference type="GO" id="GO:0005886">
    <property type="term" value="C:plasma membrane"/>
    <property type="evidence" value="ECO:0007669"/>
    <property type="project" value="TreeGrafter"/>
</dbReference>
<evidence type="ECO:0000313" key="7">
    <source>
        <dbReference type="Proteomes" id="UP000827092"/>
    </source>
</evidence>
<feature type="chain" id="PRO_5043585790" evidence="5">
    <location>
        <begin position="24"/>
        <end position="106"/>
    </location>
</feature>
<accession>A0AAV6U3R5</accession>
<feature type="signal peptide" evidence="5">
    <location>
        <begin position="1"/>
        <end position="23"/>
    </location>
</feature>
<dbReference type="PANTHER" id="PTHR19282:SF456">
    <property type="entry name" value="CD63 MOLECULE"/>
    <property type="match status" value="1"/>
</dbReference>
<keyword evidence="2" id="KW-0812">Transmembrane</keyword>
<dbReference type="InterPro" id="IPR018499">
    <property type="entry name" value="Tetraspanin/Peripherin"/>
</dbReference>
<proteinExistence type="predicted"/>
<evidence type="ECO:0000313" key="6">
    <source>
        <dbReference type="EMBL" id="KAG8178239.1"/>
    </source>
</evidence>
<dbReference type="EMBL" id="JAFNEN010000709">
    <property type="protein sequence ID" value="KAG8178239.1"/>
    <property type="molecule type" value="Genomic_DNA"/>
</dbReference>